<dbReference type="GO" id="GO:0016491">
    <property type="term" value="F:oxidoreductase activity"/>
    <property type="evidence" value="ECO:0007669"/>
    <property type="project" value="InterPro"/>
</dbReference>
<accession>A0A419W803</accession>
<sequence length="394" mass="45440">MDFKNVSLYKPKMEYRRFGKTEKNVSVITLGGMRFKHGWTEPRHEIPQDTLEECRDTVEKALYQGINLIETAYGYGKSETVYGIVLNDVLKVPRDSYYLMTKGASTTAADMRKLVMEQLATLKTDYFDFYAWHGMNTMGLFETACAPGGPVEELLKMKEEGLIKHVGFSTHAPLDVILKAIHTDLFEFVNLHYYYFFQRNKAAIDLAASKDMGVFIISPNDKGGKLSTPPQKLIDLTAPLHPVQWNARFCLSHETIHTLTFGLPATCSFDLLDGIFPAPAPFSPDDEKIKERMDAQRELDPYGHYEGYEMLDDPSGLNIPEILRFRMMLKCYDMREFGLYRYNMFQEKDHWFPGNFPTAENMQKIDTKRCPADVPIVELIEETHRELYKPKEKK</sequence>
<dbReference type="PANTHER" id="PTHR43312">
    <property type="entry name" value="D-THREO-ALDOSE 1-DEHYDROGENASE"/>
    <property type="match status" value="1"/>
</dbReference>
<dbReference type="InterPro" id="IPR020471">
    <property type="entry name" value="AKR"/>
</dbReference>
<evidence type="ECO:0000313" key="3">
    <source>
        <dbReference type="Proteomes" id="UP000283387"/>
    </source>
</evidence>
<comment type="caution">
    <text evidence="2">The sequence shown here is derived from an EMBL/GenBank/DDBJ whole genome shotgun (WGS) entry which is preliminary data.</text>
</comment>
<organism evidence="2 3">
    <name type="scientific">Mangrovibacterium diazotrophicum</name>
    <dbReference type="NCBI Taxonomy" id="1261403"/>
    <lineage>
        <taxon>Bacteria</taxon>
        <taxon>Pseudomonadati</taxon>
        <taxon>Bacteroidota</taxon>
        <taxon>Bacteroidia</taxon>
        <taxon>Marinilabiliales</taxon>
        <taxon>Prolixibacteraceae</taxon>
        <taxon>Mangrovibacterium</taxon>
    </lineage>
</organism>
<reference evidence="2 3" key="1">
    <citation type="submission" date="2018-09" db="EMBL/GenBank/DDBJ databases">
        <title>Genomic Encyclopedia of Archaeal and Bacterial Type Strains, Phase II (KMG-II): from individual species to whole genera.</title>
        <authorList>
            <person name="Goeker M."/>
        </authorList>
    </citation>
    <scope>NUCLEOTIDE SEQUENCE [LARGE SCALE GENOMIC DNA]</scope>
    <source>
        <strain evidence="2 3">DSM 27148</strain>
    </source>
</reference>
<dbReference type="InterPro" id="IPR036812">
    <property type="entry name" value="NAD(P)_OxRdtase_dom_sf"/>
</dbReference>
<evidence type="ECO:0000313" key="2">
    <source>
        <dbReference type="EMBL" id="RKD91603.1"/>
    </source>
</evidence>
<dbReference type="SUPFAM" id="SSF51430">
    <property type="entry name" value="NAD(P)-linked oxidoreductase"/>
    <property type="match status" value="1"/>
</dbReference>
<feature type="domain" description="NADP-dependent oxidoreductase" evidence="1">
    <location>
        <begin position="28"/>
        <end position="220"/>
    </location>
</feature>
<dbReference type="PANTHER" id="PTHR43312:SF2">
    <property type="entry name" value="OXIDOREDUCTASE"/>
    <property type="match status" value="1"/>
</dbReference>
<evidence type="ECO:0000259" key="1">
    <source>
        <dbReference type="Pfam" id="PF00248"/>
    </source>
</evidence>
<dbReference type="Pfam" id="PF00248">
    <property type="entry name" value="Aldo_ket_red"/>
    <property type="match status" value="1"/>
</dbReference>
<dbReference type="InterPro" id="IPR053135">
    <property type="entry name" value="AKR2_Oxidoreductase"/>
</dbReference>
<gene>
    <name evidence="2" type="ORF">BC643_1961</name>
</gene>
<dbReference type="Gene3D" id="3.20.20.100">
    <property type="entry name" value="NADP-dependent oxidoreductase domain"/>
    <property type="match status" value="1"/>
</dbReference>
<name>A0A419W803_9BACT</name>
<dbReference type="OrthoDB" id="9773828at2"/>
<proteinExistence type="predicted"/>
<dbReference type="Proteomes" id="UP000283387">
    <property type="component" value="Unassembled WGS sequence"/>
</dbReference>
<dbReference type="InterPro" id="IPR023210">
    <property type="entry name" value="NADP_OxRdtase_dom"/>
</dbReference>
<keyword evidence="3" id="KW-1185">Reference proteome</keyword>
<dbReference type="PRINTS" id="PR00069">
    <property type="entry name" value="ALDKETRDTASE"/>
</dbReference>
<protein>
    <recommendedName>
        <fullName evidence="1">NADP-dependent oxidoreductase domain-containing protein</fullName>
    </recommendedName>
</protein>
<dbReference type="CDD" id="cd19096">
    <property type="entry name" value="AKR_Fe-S_oxidoreductase"/>
    <property type="match status" value="1"/>
</dbReference>
<dbReference type="AlphaFoldDB" id="A0A419W803"/>
<dbReference type="EMBL" id="RAPN01000001">
    <property type="protein sequence ID" value="RKD91603.1"/>
    <property type="molecule type" value="Genomic_DNA"/>
</dbReference>
<dbReference type="RefSeq" id="WP_120272890.1">
    <property type="nucleotide sequence ID" value="NZ_RAPN01000001.1"/>
</dbReference>